<reference evidence="10" key="1">
    <citation type="journal article" date="2021" name="bioRxiv">
        <title>Whole Genome Assembly and Annotation of Northern Wild Rice, Zizania palustris L., Supports a Whole Genome Duplication in the Zizania Genus.</title>
        <authorList>
            <person name="Haas M."/>
            <person name="Kono T."/>
            <person name="Macchietto M."/>
            <person name="Millas R."/>
            <person name="McGilp L."/>
            <person name="Shao M."/>
            <person name="Duquette J."/>
            <person name="Hirsch C.N."/>
            <person name="Kimball J."/>
        </authorList>
    </citation>
    <scope>NUCLEOTIDE SEQUENCE</scope>
    <source>
        <tissue evidence="10">Fresh leaf tissue</tissue>
    </source>
</reference>
<gene>
    <name evidence="10" type="ORF">GUJ93_ZPchr0010g8547</name>
</gene>
<feature type="compositionally biased region" description="Low complexity" evidence="7">
    <location>
        <begin position="135"/>
        <end position="145"/>
    </location>
</feature>
<feature type="compositionally biased region" description="Polar residues" evidence="7">
    <location>
        <begin position="1057"/>
        <end position="1066"/>
    </location>
</feature>
<accession>A0A8J5WA22</accession>
<proteinExistence type="predicted"/>
<feature type="compositionally biased region" description="Acidic residues" evidence="7">
    <location>
        <begin position="160"/>
        <end position="169"/>
    </location>
</feature>
<feature type="compositionally biased region" description="Low complexity" evidence="7">
    <location>
        <begin position="572"/>
        <end position="586"/>
    </location>
</feature>
<name>A0A8J5WA22_ZIZPA</name>
<feature type="compositionally biased region" description="Low complexity" evidence="7">
    <location>
        <begin position="1077"/>
        <end position="1093"/>
    </location>
</feature>
<evidence type="ECO:0000256" key="5">
    <source>
        <dbReference type="ARBA" id="ARBA00023136"/>
    </source>
</evidence>
<evidence type="ECO:0000256" key="2">
    <source>
        <dbReference type="ARBA" id="ARBA00022692"/>
    </source>
</evidence>
<feature type="coiled-coil region" evidence="6">
    <location>
        <begin position="294"/>
        <end position="345"/>
    </location>
</feature>
<evidence type="ECO:0000256" key="8">
    <source>
        <dbReference type="SAM" id="Phobius"/>
    </source>
</evidence>
<dbReference type="InterPro" id="IPR050186">
    <property type="entry name" value="TPT_transporter"/>
</dbReference>
<dbReference type="EMBL" id="JAAALK010000082">
    <property type="protein sequence ID" value="KAG8084918.1"/>
    <property type="molecule type" value="Genomic_DNA"/>
</dbReference>
<feature type="domain" description="NAB" evidence="9">
    <location>
        <begin position="13"/>
        <end position="85"/>
    </location>
</feature>
<feature type="coiled-coil region" evidence="6">
    <location>
        <begin position="370"/>
        <end position="450"/>
    </location>
</feature>
<dbReference type="AlphaFoldDB" id="A0A8J5WA22"/>
<dbReference type="InterPro" id="IPR011684">
    <property type="entry name" value="NAB"/>
</dbReference>
<evidence type="ECO:0000313" key="10">
    <source>
        <dbReference type="EMBL" id="KAG8084918.1"/>
    </source>
</evidence>
<evidence type="ECO:0000313" key="11">
    <source>
        <dbReference type="Proteomes" id="UP000729402"/>
    </source>
</evidence>
<dbReference type="PROSITE" id="PS51774">
    <property type="entry name" value="NAB"/>
    <property type="match status" value="1"/>
</dbReference>
<comment type="subcellular location">
    <subcellularLocation>
        <location evidence="1">Membrane</location>
        <topology evidence="1">Multi-pass membrane protein</topology>
    </subcellularLocation>
</comment>
<feature type="region of interest" description="Disordered" evidence="7">
    <location>
        <begin position="96"/>
        <end position="172"/>
    </location>
</feature>
<evidence type="ECO:0000256" key="4">
    <source>
        <dbReference type="ARBA" id="ARBA00023054"/>
    </source>
</evidence>
<comment type="caution">
    <text evidence="10">The sequence shown here is derived from an EMBL/GenBank/DDBJ whole genome shotgun (WGS) entry which is preliminary data.</text>
</comment>
<dbReference type="OrthoDB" id="1877257at2759"/>
<feature type="transmembrane region" description="Helical" evidence="8">
    <location>
        <begin position="867"/>
        <end position="889"/>
    </location>
</feature>
<feature type="coiled-coil region" evidence="6">
    <location>
        <begin position="183"/>
        <end position="265"/>
    </location>
</feature>
<feature type="region of interest" description="Disordered" evidence="7">
    <location>
        <begin position="1007"/>
        <end position="1093"/>
    </location>
</feature>
<organism evidence="10 11">
    <name type="scientific">Zizania palustris</name>
    <name type="common">Northern wild rice</name>
    <dbReference type="NCBI Taxonomy" id="103762"/>
    <lineage>
        <taxon>Eukaryota</taxon>
        <taxon>Viridiplantae</taxon>
        <taxon>Streptophyta</taxon>
        <taxon>Embryophyta</taxon>
        <taxon>Tracheophyta</taxon>
        <taxon>Spermatophyta</taxon>
        <taxon>Magnoliopsida</taxon>
        <taxon>Liliopsida</taxon>
        <taxon>Poales</taxon>
        <taxon>Poaceae</taxon>
        <taxon>BOP clade</taxon>
        <taxon>Oryzoideae</taxon>
        <taxon>Oryzeae</taxon>
        <taxon>Zizaniinae</taxon>
        <taxon>Zizania</taxon>
    </lineage>
</organism>
<dbReference type="Pfam" id="PF07765">
    <property type="entry name" value="KIP1"/>
    <property type="match status" value="1"/>
</dbReference>
<dbReference type="PANTHER" id="PTHR11132">
    <property type="entry name" value="SOLUTE CARRIER FAMILY 35"/>
    <property type="match status" value="1"/>
</dbReference>
<dbReference type="GO" id="GO:0003779">
    <property type="term" value="F:actin binding"/>
    <property type="evidence" value="ECO:0007669"/>
    <property type="project" value="InterPro"/>
</dbReference>
<dbReference type="Proteomes" id="UP000729402">
    <property type="component" value="Unassembled WGS sequence"/>
</dbReference>
<evidence type="ECO:0000256" key="3">
    <source>
        <dbReference type="ARBA" id="ARBA00022989"/>
    </source>
</evidence>
<evidence type="ECO:0000256" key="1">
    <source>
        <dbReference type="ARBA" id="ARBA00004141"/>
    </source>
</evidence>
<feature type="transmembrane region" description="Helical" evidence="8">
    <location>
        <begin position="923"/>
        <end position="941"/>
    </location>
</feature>
<feature type="transmembrane region" description="Helical" evidence="8">
    <location>
        <begin position="689"/>
        <end position="707"/>
    </location>
</feature>
<keyword evidence="2 8" id="KW-0812">Transmembrane</keyword>
<feature type="transmembrane region" description="Helical" evidence="8">
    <location>
        <begin position="772"/>
        <end position="790"/>
    </location>
</feature>
<feature type="transmembrane region" description="Helical" evidence="8">
    <location>
        <begin position="796"/>
        <end position="815"/>
    </location>
</feature>
<keyword evidence="4 6" id="KW-0175">Coiled coil</keyword>
<keyword evidence="3 8" id="KW-1133">Transmembrane helix</keyword>
<feature type="region of interest" description="Disordered" evidence="7">
    <location>
        <begin position="572"/>
        <end position="616"/>
    </location>
</feature>
<sequence>MEKMQKVQSKKPRSWWWDSHISLKNAKWLSENLEEMETQIKETLELIEEGGSSAEKAEVLITHVHNFDRMYHALSERYGNVTGELRKNIPSSLQSHVSFGVSESDSEAQSPSSPEPDLQDKMSQQKPKPRSDCFDVSIGSGVSSDVSKKGSDGSSSSSESDSELDEVKEENDNSIFYAQSQKIIELENELHEAMGKLEALEEKNMRCQCHFGANSELSENEEKLQVSSVEMSNLEKDLGEVKSEKEALEAELLVNKNEIDSLKDSMVSTAKQFEVELACRDIELDKGKQELGERLLLESRVEELEQAAHNLNNSASEMVKLQEEMKDTQIELEKVSVEKEVLREQALKFEHIFRDLENSGMEVAKIPETIKNLEAQIEGALQEKLILQDRIKELEQDMCDSLQKHSLEKSSLSADLSKFSEVNTSLETKLASMEAELEQVYHEKKSLVDDKVTTLQSDITARDEKMKQMDHHLSQLQLEHAKLLTQADLTGKSLSELHARVCKLEDERVSGAPATAARPEETIGDGSISMTSIEHGVMPMLDLLKMILADNFFLLLACNLFHLVRQATATANPTTPAPIPASADLPAPLPPPRPDSSSPRPDPAPSSGTGGSRCCGRRGSGALDRKVLIFFFPFGRCAAASAAEMGVGGEKFQLGTVGALSLSVVSSVSIVICNKALMSSLGFNFATTLTSWHLLVTFCSLHVALLMKFFEHKPFDSRTVMGFGVLNGISIGLLNLSLGFNSVGFYQMTKLAIIPCTVILETLFFRKKFSRSIQLSLSVLLFGVGVATVTDLQLNAVGSILSLLAIITTCVAQIMTNTIQKKFKVSSTQLLYQSCPYQSLTLFLVGPFLDGFLTNQNVFAFDYTSQVVFFIVLSCLISVSVNFSTFLVIGKTSPVTYQVLGHLKTCLVLTFGYVLLHDPFSWRNILGILIAVVGMGLYSYFCTVETQQKNVEVSPQQGKESDSAPLMSDSLSKVENGGGVVDDEPLKIIQHVTRPAHVVKRTHLNSCSGHAHAHPHHSSDGKSNPSRPRVMHRRPDQLADAAAAVPPPEPYCKRRASVSTCNSSSDRSVKKPLKQEASGSLSSASSSSSTAGGSFRLRRLSGCYECHMVVDPISGVLRERDNSHEGDHHLLLPRLRRDLRQGRDPPAPPCRSWGRRTQGRNIIEIIFQSSWLKKQSPVCAIDRILKVHNAPRTLARFEDYCQSVKAKAATVLSRRHPRCTADGNELLRFHCATLSCSLGLHGATHLCD</sequence>
<dbReference type="InterPro" id="IPR004853">
    <property type="entry name" value="Sugar_P_trans_dom"/>
</dbReference>
<reference evidence="10" key="2">
    <citation type="submission" date="2021-02" db="EMBL/GenBank/DDBJ databases">
        <authorList>
            <person name="Kimball J.A."/>
            <person name="Haas M.W."/>
            <person name="Macchietto M."/>
            <person name="Kono T."/>
            <person name="Duquette J."/>
            <person name="Shao M."/>
        </authorList>
    </citation>
    <scope>NUCLEOTIDE SEQUENCE</scope>
    <source>
        <tissue evidence="10">Fresh leaf tissue</tissue>
    </source>
</reference>
<keyword evidence="11" id="KW-1185">Reference proteome</keyword>
<feature type="transmembrane region" description="Helical" evidence="8">
    <location>
        <begin position="744"/>
        <end position="765"/>
    </location>
</feature>
<keyword evidence="5 8" id="KW-0472">Membrane</keyword>
<feature type="transmembrane region" description="Helical" evidence="8">
    <location>
        <begin position="719"/>
        <end position="738"/>
    </location>
</feature>
<evidence type="ECO:0000256" key="6">
    <source>
        <dbReference type="SAM" id="Coils"/>
    </source>
</evidence>
<protein>
    <recommendedName>
        <fullName evidence="9">NAB domain-containing protein</fullName>
    </recommendedName>
</protein>
<feature type="compositionally biased region" description="Low complexity" evidence="7">
    <location>
        <begin position="107"/>
        <end position="116"/>
    </location>
</feature>
<evidence type="ECO:0000259" key="9">
    <source>
        <dbReference type="PROSITE" id="PS51774"/>
    </source>
</evidence>
<evidence type="ECO:0000256" key="7">
    <source>
        <dbReference type="SAM" id="MobiDB-lite"/>
    </source>
</evidence>
<feature type="compositionally biased region" description="Pro residues" evidence="7">
    <location>
        <begin position="587"/>
        <end position="604"/>
    </location>
</feature>
<dbReference type="Pfam" id="PF03151">
    <property type="entry name" value="TPT"/>
    <property type="match status" value="1"/>
</dbReference>
<dbReference type="GO" id="GO:0016020">
    <property type="term" value="C:membrane"/>
    <property type="evidence" value="ECO:0007669"/>
    <property type="project" value="UniProtKB-SubCell"/>
</dbReference>